<dbReference type="KEGG" id="scor:J3U87_18620"/>
<dbReference type="AlphaFoldDB" id="A0A8A4TDG8"/>
<dbReference type="InterPro" id="IPR036890">
    <property type="entry name" value="HATPase_C_sf"/>
</dbReference>
<dbReference type="SUPFAM" id="SSF55874">
    <property type="entry name" value="ATPase domain of HSP90 chaperone/DNA topoisomerase II/histidine kinase"/>
    <property type="match status" value="1"/>
</dbReference>
<organism evidence="3 4">
    <name type="scientific">Sulfidibacter corallicola</name>
    <dbReference type="NCBI Taxonomy" id="2818388"/>
    <lineage>
        <taxon>Bacteria</taxon>
        <taxon>Pseudomonadati</taxon>
        <taxon>Acidobacteriota</taxon>
        <taxon>Holophagae</taxon>
        <taxon>Acanthopleuribacterales</taxon>
        <taxon>Acanthopleuribacteraceae</taxon>
        <taxon>Sulfidibacter</taxon>
    </lineage>
</organism>
<sequence>MSSQLQLQIENKFESIRELADPVERFARDHGLDEQGTMSLNLAIVEWVSNIIKYSFDDHGGHVIDVRLSQDDTKVKVDIFDTGKPFDPLQAPPPDLDSDIESRPVGGLGIYIIKTVADALQYRRESGRNHLKMWFSKSRQADRQAVDEAGTA</sequence>
<keyword evidence="3" id="KW-0067">ATP-binding</keyword>
<evidence type="ECO:0000313" key="4">
    <source>
        <dbReference type="Proteomes" id="UP000663929"/>
    </source>
</evidence>
<feature type="domain" description="Histidine kinase/HSP90-like ATPase" evidence="2">
    <location>
        <begin position="11"/>
        <end position="133"/>
    </location>
</feature>
<keyword evidence="3" id="KW-0547">Nucleotide-binding</keyword>
<keyword evidence="4" id="KW-1185">Reference proteome</keyword>
<dbReference type="PANTHER" id="PTHR35526">
    <property type="entry name" value="ANTI-SIGMA-F FACTOR RSBW-RELATED"/>
    <property type="match status" value="1"/>
</dbReference>
<dbReference type="RefSeq" id="WP_237377279.1">
    <property type="nucleotide sequence ID" value="NZ_CP071793.1"/>
</dbReference>
<accession>A0A8A4TDG8</accession>
<dbReference type="CDD" id="cd16936">
    <property type="entry name" value="HATPase_RsbW-like"/>
    <property type="match status" value="1"/>
</dbReference>
<dbReference type="Gene3D" id="3.30.565.10">
    <property type="entry name" value="Histidine kinase-like ATPase, C-terminal domain"/>
    <property type="match status" value="1"/>
</dbReference>
<dbReference type="Proteomes" id="UP000663929">
    <property type="component" value="Chromosome"/>
</dbReference>
<evidence type="ECO:0000259" key="2">
    <source>
        <dbReference type="Pfam" id="PF13581"/>
    </source>
</evidence>
<evidence type="ECO:0000256" key="1">
    <source>
        <dbReference type="ARBA" id="ARBA00022527"/>
    </source>
</evidence>
<keyword evidence="1" id="KW-0418">Kinase</keyword>
<evidence type="ECO:0000313" key="3">
    <source>
        <dbReference type="EMBL" id="QTD47610.1"/>
    </source>
</evidence>
<name>A0A8A4TDG8_SULCO</name>
<dbReference type="GO" id="GO:0005524">
    <property type="term" value="F:ATP binding"/>
    <property type="evidence" value="ECO:0007669"/>
    <property type="project" value="UniProtKB-KW"/>
</dbReference>
<gene>
    <name evidence="3" type="ORF">J3U87_18620</name>
</gene>
<dbReference type="EMBL" id="CP071793">
    <property type="protein sequence ID" value="QTD47610.1"/>
    <property type="molecule type" value="Genomic_DNA"/>
</dbReference>
<keyword evidence="1" id="KW-0808">Transferase</keyword>
<dbReference type="PANTHER" id="PTHR35526:SF6">
    <property type="entry name" value="SLR1861 PROTEIN"/>
    <property type="match status" value="1"/>
</dbReference>
<reference evidence="3" key="1">
    <citation type="submission" date="2021-03" db="EMBL/GenBank/DDBJ databases">
        <title>Acanthopleuribacteraceae sp. M133.</title>
        <authorList>
            <person name="Wang G."/>
        </authorList>
    </citation>
    <scope>NUCLEOTIDE SEQUENCE</scope>
    <source>
        <strain evidence="3">M133</strain>
    </source>
</reference>
<keyword evidence="1" id="KW-0723">Serine/threonine-protein kinase</keyword>
<proteinExistence type="predicted"/>
<dbReference type="Pfam" id="PF13581">
    <property type="entry name" value="HATPase_c_2"/>
    <property type="match status" value="1"/>
</dbReference>
<dbReference type="InterPro" id="IPR050267">
    <property type="entry name" value="Anti-sigma-factor_SerPK"/>
</dbReference>
<dbReference type="InterPro" id="IPR003594">
    <property type="entry name" value="HATPase_dom"/>
</dbReference>
<protein>
    <submittedName>
        <fullName evidence="3">ATP-binding protein</fullName>
    </submittedName>
</protein>
<dbReference type="GO" id="GO:0004674">
    <property type="term" value="F:protein serine/threonine kinase activity"/>
    <property type="evidence" value="ECO:0007669"/>
    <property type="project" value="UniProtKB-KW"/>
</dbReference>